<reference evidence="2 3" key="1">
    <citation type="submission" date="2020-02" db="EMBL/GenBank/DDBJ databases">
        <title>Paenibacillus sp. nov., isolated from rhizosphere soil of tomato.</title>
        <authorList>
            <person name="Weon H.-Y."/>
            <person name="Lee S.A."/>
        </authorList>
    </citation>
    <scope>NUCLEOTIDE SEQUENCE [LARGE SCALE GENOMIC DNA]</scope>
    <source>
        <strain evidence="2 3">14171R-81</strain>
        <plasmid evidence="2 3">unnamed2</plasmid>
    </source>
</reference>
<evidence type="ECO:0000313" key="2">
    <source>
        <dbReference type="EMBL" id="QHW35737.1"/>
    </source>
</evidence>
<evidence type="ECO:0000313" key="3">
    <source>
        <dbReference type="Proteomes" id="UP000479114"/>
    </source>
</evidence>
<gene>
    <name evidence="2" type="ORF">GZH47_33125</name>
</gene>
<geneLocation type="plasmid" evidence="2 3">
    <name>unnamed2</name>
</geneLocation>
<dbReference type="EMBL" id="CP048288">
    <property type="protein sequence ID" value="QHW35737.1"/>
    <property type="molecule type" value="Genomic_DNA"/>
</dbReference>
<keyword evidence="2" id="KW-0614">Plasmid</keyword>
<accession>A0A6C0PB23</accession>
<feature type="region of interest" description="Disordered" evidence="1">
    <location>
        <begin position="215"/>
        <end position="249"/>
    </location>
</feature>
<organism evidence="2 3">
    <name type="scientific">Paenibacillus rhizovicinus</name>
    <dbReference type="NCBI Taxonomy" id="2704463"/>
    <lineage>
        <taxon>Bacteria</taxon>
        <taxon>Bacillati</taxon>
        <taxon>Bacillota</taxon>
        <taxon>Bacilli</taxon>
        <taxon>Bacillales</taxon>
        <taxon>Paenibacillaceae</taxon>
        <taxon>Paenibacillus</taxon>
    </lineage>
</organism>
<dbReference type="Proteomes" id="UP000479114">
    <property type="component" value="Plasmid unnamed2"/>
</dbReference>
<protein>
    <submittedName>
        <fullName evidence="2">Uncharacterized protein</fullName>
    </submittedName>
</protein>
<dbReference type="KEGG" id="prz:GZH47_33125"/>
<name>A0A6C0PB23_9BACL</name>
<proteinExistence type="predicted"/>
<dbReference type="RefSeq" id="WP_162645871.1">
    <property type="nucleotide sequence ID" value="NZ_CP048288.1"/>
</dbReference>
<keyword evidence="3" id="KW-1185">Reference proteome</keyword>
<sequence>MKSKVILLDNGNVLYNTGWGEERWEEKEPYTLVRLNARGGSPYPDGEWEFSGSYDIEIRTGDFGNVFCYTGYVQGDYNKIKRVDGRRIRGPKFEVRLVPKSDIHYGVTGEAILHRKGISIKKAKKLIVEAVRAYEATDRFKQEIWPQVLNPDARKPILKEIDGQLIWVATTWGSPWSAVQTKNEYNRYGGNALGYGHFFYRELQPKLTYPKTEDGYSDFSGQPTKNYEDPQYSHIEERGGSTYGGWDKRHDPEEMKKRIDEAIYDLNDLAQVYIAQLQFRSIDWGKSR</sequence>
<evidence type="ECO:0000256" key="1">
    <source>
        <dbReference type="SAM" id="MobiDB-lite"/>
    </source>
</evidence>
<dbReference type="AlphaFoldDB" id="A0A6C0PB23"/>